<gene>
    <name evidence="9" type="primary">EDEM1</name>
    <name evidence="9" type="ORF">TSPGSL018_12794</name>
</gene>
<evidence type="ECO:0000256" key="5">
    <source>
        <dbReference type="PIRSR" id="PIRSR601382-1"/>
    </source>
</evidence>
<dbReference type="Pfam" id="PF01532">
    <property type="entry name" value="Glyco_hydro_47"/>
    <property type="match status" value="1"/>
</dbReference>
<dbReference type="InterPro" id="IPR036026">
    <property type="entry name" value="Seven-hairpin_glycosidases"/>
</dbReference>
<keyword evidence="4" id="KW-0325">Glycoprotein</keyword>
<sequence>MRFSLGMRFSYRNFQAAVLVVTISLYLDCSKADNQMEEGGGKGKRDLGEAAGEISATDMPERVKSMFYHGFGNYIRHAFPHDELKPLSAGYTDSLAELGNLNLENLSSHYKGVALTLVDSLSTLAVLGDAETFSAGVLWLEGNLSFDQDVRVNIFEANIRLLGGLLSAHLLASDDRLSLMPDYEGGLLPLAEDLARRLLPAFSASPTGLPYAWVNLRHGVREGETAETNTAACGSLILEMGMLSRLTGQPIYERVARRAVLALWAMRSGHDLLGAALNMSDASWIGTSGGIGAGSDSFYEYMLKAYILFGDEEYYTIFQRAYLAAIQSYRSGPWYHDADIRTAQPTHLQFTSLQAFWPGLQVLVGDLSFAKDTFRSFFSVWERFGLLPERFQWDTMELHPTERYYPLRPELIESAYHLYAATGDTAYRDAGRRMAKAINRYAKVGSGYASIRSVATMEREDHMHSFFLAETCKYLYLLFNDTFLQGGDYIFTTEGHLFPVHRARSRPLWPSTGTAAHALSDGHGSRRSALESRVCPNPSGKHPRSSCFVPDRHIDHRCAGQKDCGVDGHTCIQRECSAFGYCLMLLF</sequence>
<keyword evidence="7" id="KW-0378">Hydrolase</keyword>
<feature type="active site" description="Proton donor" evidence="5">
    <location>
        <position position="389"/>
    </location>
</feature>
<keyword evidence="6" id="KW-0106">Calcium</keyword>
<feature type="signal peptide" evidence="8">
    <location>
        <begin position="1"/>
        <end position="32"/>
    </location>
</feature>
<feature type="active site" evidence="5">
    <location>
        <position position="296"/>
    </location>
</feature>
<keyword evidence="7" id="KW-0326">Glycosidase</keyword>
<evidence type="ECO:0000313" key="9">
    <source>
        <dbReference type="EMBL" id="JAC79404.1"/>
    </source>
</evidence>
<keyword evidence="6" id="KW-0479">Metal-binding</keyword>
<evidence type="ECO:0000256" key="1">
    <source>
        <dbReference type="ARBA" id="ARBA00004240"/>
    </source>
</evidence>
<accession>A0A061S8N7</accession>
<dbReference type="InterPro" id="IPR012341">
    <property type="entry name" value="6hp_glycosidase-like_sf"/>
</dbReference>
<keyword evidence="8" id="KW-0732">Signal</keyword>
<dbReference type="GO" id="GO:0005975">
    <property type="term" value="P:carbohydrate metabolic process"/>
    <property type="evidence" value="ECO:0007669"/>
    <property type="project" value="InterPro"/>
</dbReference>
<protein>
    <recommendedName>
        <fullName evidence="7">alpha-1,2-Mannosidase</fullName>
        <ecNumber evidence="7">3.2.1.-</ecNumber>
    </recommendedName>
</protein>
<dbReference type="GO" id="GO:0004571">
    <property type="term" value="F:mannosyl-oligosaccharide 1,2-alpha-mannosidase activity"/>
    <property type="evidence" value="ECO:0007669"/>
    <property type="project" value="InterPro"/>
</dbReference>
<dbReference type="InterPro" id="IPR044674">
    <property type="entry name" value="EDEM1/2/3"/>
</dbReference>
<feature type="active site" description="Proton donor" evidence="5">
    <location>
        <position position="156"/>
    </location>
</feature>
<organism evidence="9">
    <name type="scientific">Tetraselmis sp. GSL018</name>
    <dbReference type="NCBI Taxonomy" id="582737"/>
    <lineage>
        <taxon>Eukaryota</taxon>
        <taxon>Viridiplantae</taxon>
        <taxon>Chlorophyta</taxon>
        <taxon>core chlorophytes</taxon>
        <taxon>Chlorodendrophyceae</taxon>
        <taxon>Chlorodendrales</taxon>
        <taxon>Chlorodendraceae</taxon>
        <taxon>Tetraselmis</taxon>
    </lineage>
</organism>
<comment type="similarity">
    <text evidence="2 7">Belongs to the glycosyl hydrolase 47 family.</text>
</comment>
<evidence type="ECO:0000256" key="3">
    <source>
        <dbReference type="ARBA" id="ARBA00022824"/>
    </source>
</evidence>
<dbReference type="GO" id="GO:0044322">
    <property type="term" value="C:endoplasmic reticulum quality control compartment"/>
    <property type="evidence" value="ECO:0007669"/>
    <property type="project" value="GOC"/>
</dbReference>
<evidence type="ECO:0000256" key="6">
    <source>
        <dbReference type="PIRSR" id="PIRSR601382-2"/>
    </source>
</evidence>
<feature type="binding site" evidence="6">
    <location>
        <position position="493"/>
    </location>
    <ligand>
        <name>Ca(2+)</name>
        <dbReference type="ChEBI" id="CHEBI:29108"/>
    </ligand>
</feature>
<evidence type="ECO:0000256" key="2">
    <source>
        <dbReference type="ARBA" id="ARBA00007658"/>
    </source>
</evidence>
<evidence type="ECO:0000256" key="4">
    <source>
        <dbReference type="ARBA" id="ARBA00023180"/>
    </source>
</evidence>
<dbReference type="GO" id="GO:1904380">
    <property type="term" value="P:endoplasmic reticulum mannose trimming"/>
    <property type="evidence" value="ECO:0007669"/>
    <property type="project" value="InterPro"/>
</dbReference>
<proteinExistence type="inferred from homology"/>
<dbReference type="PANTHER" id="PTHR45679:SF5">
    <property type="entry name" value="ER DEGRADATION-ENHANCING ALPHA-MANNOSIDASE-LIKE PROTEIN 1"/>
    <property type="match status" value="1"/>
</dbReference>
<feature type="chain" id="PRO_5030002244" description="alpha-1,2-Mannosidase" evidence="8">
    <location>
        <begin position="33"/>
        <end position="587"/>
    </location>
</feature>
<reference evidence="9" key="1">
    <citation type="submission" date="2014-05" db="EMBL/GenBank/DDBJ databases">
        <title>The transcriptome of the halophilic microalga Tetraselmis sp. GSL018 isolated from the Great Salt Lake, Utah.</title>
        <authorList>
            <person name="Jinkerson R.E."/>
            <person name="D'Adamo S."/>
            <person name="Posewitz M.C."/>
        </authorList>
    </citation>
    <scope>NUCLEOTIDE SEQUENCE</scope>
    <source>
        <strain evidence="9">GSL018</strain>
    </source>
</reference>
<dbReference type="EC" id="3.2.1.-" evidence="7"/>
<dbReference type="PRINTS" id="PR00747">
    <property type="entry name" value="GLYHDRLASE47"/>
</dbReference>
<dbReference type="EMBL" id="GBEZ01005958">
    <property type="protein sequence ID" value="JAC79404.1"/>
    <property type="molecule type" value="Transcribed_RNA"/>
</dbReference>
<name>A0A061S8N7_9CHLO</name>
<evidence type="ECO:0000256" key="8">
    <source>
        <dbReference type="SAM" id="SignalP"/>
    </source>
</evidence>
<dbReference type="PANTHER" id="PTHR45679">
    <property type="entry name" value="ER DEGRADATION-ENHANCING ALPHA-MANNOSIDASE-LIKE PROTEIN 2"/>
    <property type="match status" value="1"/>
</dbReference>
<dbReference type="InterPro" id="IPR001382">
    <property type="entry name" value="Glyco_hydro_47"/>
</dbReference>
<evidence type="ECO:0000256" key="7">
    <source>
        <dbReference type="RuleBase" id="RU361193"/>
    </source>
</evidence>
<dbReference type="AlphaFoldDB" id="A0A061S8N7"/>
<dbReference type="GO" id="GO:0005509">
    <property type="term" value="F:calcium ion binding"/>
    <property type="evidence" value="ECO:0007669"/>
    <property type="project" value="InterPro"/>
</dbReference>
<comment type="subcellular location">
    <subcellularLocation>
        <location evidence="1">Endoplasmic reticulum</location>
    </subcellularLocation>
</comment>
<dbReference type="GO" id="GO:0016020">
    <property type="term" value="C:membrane"/>
    <property type="evidence" value="ECO:0007669"/>
    <property type="project" value="InterPro"/>
</dbReference>
<dbReference type="Gene3D" id="1.50.10.10">
    <property type="match status" value="1"/>
</dbReference>
<dbReference type="SUPFAM" id="SSF48225">
    <property type="entry name" value="Seven-hairpin glycosidases"/>
    <property type="match status" value="1"/>
</dbReference>
<feature type="active site" evidence="5">
    <location>
        <position position="410"/>
    </location>
</feature>
<keyword evidence="3" id="KW-0256">Endoplasmic reticulum</keyword>
<comment type="cofactor">
    <cofactor evidence="6">
        <name>Ca(2+)</name>
        <dbReference type="ChEBI" id="CHEBI:29108"/>
    </cofactor>
</comment>